<dbReference type="RefSeq" id="WP_058369997.1">
    <property type="nucleotide sequence ID" value="NZ_LNTB01000001.1"/>
</dbReference>
<evidence type="ECO:0000256" key="9">
    <source>
        <dbReference type="ARBA" id="ARBA00047899"/>
    </source>
</evidence>
<feature type="domain" description="Protein kinase" evidence="12">
    <location>
        <begin position="16"/>
        <end position="235"/>
    </location>
</feature>
<evidence type="ECO:0000256" key="5">
    <source>
        <dbReference type="ARBA" id="ARBA00022694"/>
    </source>
</evidence>
<keyword evidence="14" id="KW-1185">Reference proteome</keyword>
<name>A0A0V8RTC2_PYROC</name>
<dbReference type="InterPro" id="IPR022495">
    <property type="entry name" value="Bud32"/>
</dbReference>
<reference evidence="13 14" key="1">
    <citation type="submission" date="2015-11" db="EMBL/GenBank/DDBJ databases">
        <title>Genome sequence of Pyrodictium occultum PL-19, a marine hyperthermophilic archaeon isolated from Volcano, Italy.</title>
        <authorList>
            <person name="Utturkar S."/>
            <person name="Huber H."/>
            <person name="Leptihn S."/>
            <person name="Brown S."/>
            <person name="Stetter K.O."/>
            <person name="Podar M."/>
        </authorList>
    </citation>
    <scope>NUCLEOTIDE SEQUENCE [LARGE SCALE GENOMIC DNA]</scope>
    <source>
        <strain evidence="13 14">PL-19</strain>
    </source>
</reference>
<dbReference type="PANTHER" id="PTHR12209">
    <property type="entry name" value="NON-SPECIFIC SERINE/THREONINE PROTEIN KINASE"/>
    <property type="match status" value="1"/>
</dbReference>
<comment type="similarity">
    <text evidence="1">Belongs to the protein kinase superfamily. BUD32 family.</text>
</comment>
<keyword evidence="6" id="KW-0547">Nucleotide-binding</keyword>
<evidence type="ECO:0000313" key="13">
    <source>
        <dbReference type="EMBL" id="KSW11324.1"/>
    </source>
</evidence>
<proteinExistence type="inferred from homology"/>
<dbReference type="PROSITE" id="PS00109">
    <property type="entry name" value="PROTEIN_KINASE_TYR"/>
    <property type="match status" value="1"/>
</dbReference>
<keyword evidence="4" id="KW-0808">Transferase</keyword>
<dbReference type="FunFam" id="3.30.200.20:FF:000201">
    <property type="entry name" value="TP53-regulating kinase isoform X1"/>
    <property type="match status" value="1"/>
</dbReference>
<dbReference type="EC" id="2.7.11.1" evidence="2"/>
<dbReference type="STRING" id="2309.CF15_00160"/>
<dbReference type="GO" id="GO:0008033">
    <property type="term" value="P:tRNA processing"/>
    <property type="evidence" value="ECO:0007669"/>
    <property type="project" value="UniProtKB-KW"/>
</dbReference>
<comment type="catalytic activity">
    <reaction evidence="10">
        <text>L-seryl-[protein] + ATP = O-phospho-L-seryl-[protein] + ADP + H(+)</text>
        <dbReference type="Rhea" id="RHEA:17989"/>
        <dbReference type="Rhea" id="RHEA-COMP:9863"/>
        <dbReference type="Rhea" id="RHEA-COMP:11604"/>
        <dbReference type="ChEBI" id="CHEBI:15378"/>
        <dbReference type="ChEBI" id="CHEBI:29999"/>
        <dbReference type="ChEBI" id="CHEBI:30616"/>
        <dbReference type="ChEBI" id="CHEBI:83421"/>
        <dbReference type="ChEBI" id="CHEBI:456216"/>
        <dbReference type="EC" id="2.7.11.1"/>
    </reaction>
</comment>
<dbReference type="Pfam" id="PF01163">
    <property type="entry name" value="RIO1"/>
    <property type="match status" value="1"/>
</dbReference>
<evidence type="ECO:0000256" key="11">
    <source>
        <dbReference type="ARBA" id="ARBA00065170"/>
    </source>
</evidence>
<dbReference type="Proteomes" id="UP000053352">
    <property type="component" value="Unassembled WGS sequence"/>
</dbReference>
<evidence type="ECO:0000256" key="7">
    <source>
        <dbReference type="ARBA" id="ARBA00022777"/>
    </source>
</evidence>
<keyword evidence="8" id="KW-0067">ATP-binding</keyword>
<dbReference type="GO" id="GO:0005829">
    <property type="term" value="C:cytosol"/>
    <property type="evidence" value="ECO:0007669"/>
    <property type="project" value="TreeGrafter"/>
</dbReference>
<keyword evidence="3" id="KW-0723">Serine/threonine-protein kinase</keyword>
<comment type="catalytic activity">
    <reaction evidence="9">
        <text>L-threonyl-[protein] + ATP = O-phospho-L-threonyl-[protein] + ADP + H(+)</text>
        <dbReference type="Rhea" id="RHEA:46608"/>
        <dbReference type="Rhea" id="RHEA-COMP:11060"/>
        <dbReference type="Rhea" id="RHEA-COMP:11605"/>
        <dbReference type="ChEBI" id="CHEBI:15378"/>
        <dbReference type="ChEBI" id="CHEBI:30013"/>
        <dbReference type="ChEBI" id="CHEBI:30616"/>
        <dbReference type="ChEBI" id="CHEBI:61977"/>
        <dbReference type="ChEBI" id="CHEBI:456216"/>
        <dbReference type="EC" id="2.7.11.1"/>
    </reaction>
</comment>
<evidence type="ECO:0000256" key="3">
    <source>
        <dbReference type="ARBA" id="ARBA00022527"/>
    </source>
</evidence>
<organism evidence="13 14">
    <name type="scientific">Pyrodictium occultum</name>
    <dbReference type="NCBI Taxonomy" id="2309"/>
    <lineage>
        <taxon>Archaea</taxon>
        <taxon>Thermoproteota</taxon>
        <taxon>Thermoprotei</taxon>
        <taxon>Desulfurococcales</taxon>
        <taxon>Pyrodictiaceae</taxon>
        <taxon>Pyrodictium</taxon>
    </lineage>
</organism>
<evidence type="ECO:0000256" key="4">
    <source>
        <dbReference type="ARBA" id="ARBA00022679"/>
    </source>
</evidence>
<gene>
    <name evidence="13" type="ORF">CF15_00160</name>
</gene>
<evidence type="ECO:0000256" key="6">
    <source>
        <dbReference type="ARBA" id="ARBA00022741"/>
    </source>
</evidence>
<dbReference type="OrthoDB" id="31344at2157"/>
<comment type="caution">
    <text evidence="13">The sequence shown here is derived from an EMBL/GenBank/DDBJ whole genome shotgun (WGS) entry which is preliminary data.</text>
</comment>
<keyword evidence="7" id="KW-0418">Kinase</keyword>
<evidence type="ECO:0000256" key="10">
    <source>
        <dbReference type="ARBA" id="ARBA00048679"/>
    </source>
</evidence>
<accession>A0A0V8RTC2</accession>
<dbReference type="NCBIfam" id="TIGR03724">
    <property type="entry name" value="arch_bud32"/>
    <property type="match status" value="1"/>
</dbReference>
<dbReference type="SUPFAM" id="SSF56112">
    <property type="entry name" value="Protein kinase-like (PK-like)"/>
    <property type="match status" value="1"/>
</dbReference>
<sequence length="235" mass="26469">MEARPGGGPLALGGFEELGEPFHRGAEAYLYLIDWLGRRAVLKLRVAKSYRHPLLDQRLRWRRTVNEAKAVQAALEAGVNAPAIYYVDPAAAAIVMEYIDGVSLRDLVEEKPGEAARYARMLGEAAARLHAAGISHGDLTTSNVLVSGDRVYLIDFGLASLRSEERDQAVDVHLYLRSLESTHPEHVDEMLQAFLEGYRRVRGGEAADRIMSLVREIRLMGRYREERRTAWRQEE</sequence>
<dbReference type="GO" id="GO:0004674">
    <property type="term" value="F:protein serine/threonine kinase activity"/>
    <property type="evidence" value="ECO:0007669"/>
    <property type="project" value="UniProtKB-KW"/>
</dbReference>
<evidence type="ECO:0000259" key="12">
    <source>
        <dbReference type="PROSITE" id="PS50011"/>
    </source>
</evidence>
<dbReference type="PROSITE" id="PS50011">
    <property type="entry name" value="PROTEIN_KINASE_DOM"/>
    <property type="match status" value="1"/>
</dbReference>
<dbReference type="PANTHER" id="PTHR12209:SF0">
    <property type="entry name" value="EKC_KEOPS COMPLEX SUBUNIT TP53RK"/>
    <property type="match status" value="1"/>
</dbReference>
<dbReference type="NCBIfam" id="NF011463">
    <property type="entry name" value="PRK14879.1-4"/>
    <property type="match status" value="1"/>
</dbReference>
<dbReference type="Gene3D" id="3.30.200.20">
    <property type="entry name" value="Phosphorylase Kinase, domain 1"/>
    <property type="match status" value="1"/>
</dbReference>
<dbReference type="NCBIfam" id="NF011460">
    <property type="entry name" value="PRK14879.1-1"/>
    <property type="match status" value="1"/>
</dbReference>
<dbReference type="SMART" id="SM00220">
    <property type="entry name" value="S_TKc"/>
    <property type="match status" value="1"/>
</dbReference>
<evidence type="ECO:0000256" key="1">
    <source>
        <dbReference type="ARBA" id="ARBA00010630"/>
    </source>
</evidence>
<dbReference type="InterPro" id="IPR008266">
    <property type="entry name" value="Tyr_kinase_AS"/>
</dbReference>
<evidence type="ECO:0000313" key="14">
    <source>
        <dbReference type="Proteomes" id="UP000053352"/>
    </source>
</evidence>
<dbReference type="EMBL" id="LNTB01000001">
    <property type="protein sequence ID" value="KSW11324.1"/>
    <property type="molecule type" value="Genomic_DNA"/>
</dbReference>
<protein>
    <recommendedName>
        <fullName evidence="2">non-specific serine/threonine protein kinase</fullName>
        <ecNumber evidence="2">2.7.11.1</ecNumber>
    </recommendedName>
</protein>
<dbReference type="InterPro" id="IPR018934">
    <property type="entry name" value="RIO_dom"/>
</dbReference>
<evidence type="ECO:0000256" key="2">
    <source>
        <dbReference type="ARBA" id="ARBA00012513"/>
    </source>
</evidence>
<dbReference type="InterPro" id="IPR011009">
    <property type="entry name" value="Kinase-like_dom_sf"/>
</dbReference>
<dbReference type="InterPro" id="IPR000719">
    <property type="entry name" value="Prot_kinase_dom"/>
</dbReference>
<dbReference type="Gene3D" id="1.10.510.10">
    <property type="entry name" value="Transferase(Phosphotransferase) domain 1"/>
    <property type="match status" value="1"/>
</dbReference>
<dbReference type="AlphaFoldDB" id="A0A0V8RTC2"/>
<comment type="subunit">
    <text evidence="11">Component of the KEOPS complex that consists of Kae1, Bud32, Cgi121 and Pcc1; the whole complex dimerizes.</text>
</comment>
<dbReference type="GO" id="GO:0005524">
    <property type="term" value="F:ATP binding"/>
    <property type="evidence" value="ECO:0007669"/>
    <property type="project" value="UniProtKB-KW"/>
</dbReference>
<dbReference type="GO" id="GO:0000408">
    <property type="term" value="C:EKC/KEOPS complex"/>
    <property type="evidence" value="ECO:0007669"/>
    <property type="project" value="UniProtKB-ARBA"/>
</dbReference>
<evidence type="ECO:0000256" key="8">
    <source>
        <dbReference type="ARBA" id="ARBA00022840"/>
    </source>
</evidence>
<keyword evidence="5" id="KW-0819">tRNA processing</keyword>